<protein>
    <recommendedName>
        <fullName evidence="6">EGF-like domain-containing protein</fullName>
    </recommendedName>
</protein>
<dbReference type="PROSITE" id="PS01186">
    <property type="entry name" value="EGF_2"/>
    <property type="match status" value="2"/>
</dbReference>
<dbReference type="EMBL" id="CAJNOG010001053">
    <property type="protein sequence ID" value="CAF1402801.1"/>
    <property type="molecule type" value="Genomic_DNA"/>
</dbReference>
<feature type="chain" id="PRO_5036411898" description="EGF-like domain-containing protein" evidence="5">
    <location>
        <begin position="20"/>
        <end position="303"/>
    </location>
</feature>
<name>A0A815L0Y1_9BILA</name>
<evidence type="ECO:0000259" key="6">
    <source>
        <dbReference type="PROSITE" id="PS50026"/>
    </source>
</evidence>
<evidence type="ECO:0000313" key="7">
    <source>
        <dbReference type="EMBL" id="CAF1402801.1"/>
    </source>
</evidence>
<evidence type="ECO:0000256" key="4">
    <source>
        <dbReference type="PROSITE-ProRule" id="PRU00076"/>
    </source>
</evidence>
<dbReference type="AlphaFoldDB" id="A0A815L0Y1"/>
<comment type="caution">
    <text evidence="7">The sequence shown here is derived from an EMBL/GenBank/DDBJ whole genome shotgun (WGS) entry which is preliminary data.</text>
</comment>
<dbReference type="PROSITE" id="PS00022">
    <property type="entry name" value="EGF_1"/>
    <property type="match status" value="3"/>
</dbReference>
<dbReference type="InterPro" id="IPR051022">
    <property type="entry name" value="Notch_Cell-Fate_Det"/>
</dbReference>
<dbReference type="PANTHER" id="PTHR24049">
    <property type="entry name" value="CRUMBS FAMILY MEMBER"/>
    <property type="match status" value="1"/>
</dbReference>
<feature type="domain" description="EGF-like" evidence="6">
    <location>
        <begin position="208"/>
        <end position="248"/>
    </location>
</feature>
<feature type="domain" description="EGF-like" evidence="6">
    <location>
        <begin position="164"/>
        <end position="204"/>
    </location>
</feature>
<gene>
    <name evidence="7" type="ORF">JYZ213_LOCUS37863</name>
    <name evidence="8" type="ORF">OXD698_LOCUS14969</name>
</gene>
<organism evidence="7 9">
    <name type="scientific">Adineta steineri</name>
    <dbReference type="NCBI Taxonomy" id="433720"/>
    <lineage>
        <taxon>Eukaryota</taxon>
        <taxon>Metazoa</taxon>
        <taxon>Spiralia</taxon>
        <taxon>Gnathifera</taxon>
        <taxon>Rotifera</taxon>
        <taxon>Eurotatoria</taxon>
        <taxon>Bdelloidea</taxon>
        <taxon>Adinetida</taxon>
        <taxon>Adinetidae</taxon>
        <taxon>Adineta</taxon>
    </lineage>
</organism>
<feature type="disulfide bond" evidence="4">
    <location>
        <begin position="238"/>
        <end position="247"/>
    </location>
</feature>
<keyword evidence="5" id="KW-0732">Signal</keyword>
<dbReference type="InterPro" id="IPR000742">
    <property type="entry name" value="EGF"/>
</dbReference>
<dbReference type="Gene3D" id="2.10.25.10">
    <property type="entry name" value="Laminin"/>
    <property type="match status" value="2"/>
</dbReference>
<evidence type="ECO:0000313" key="9">
    <source>
        <dbReference type="Proteomes" id="UP000663845"/>
    </source>
</evidence>
<sequence length="303" mass="32324">MKISIVIIVICLIFSYASAQGCTTNICELGPYFNETNGYRCYDLGGGSALCTCPGSAYEINQPCRLCNRANPANNVCRNNNGKLIQCLESNDSGTSYACACIDTTTGDLALTTDADCDTTVPLTGSSTTYPSTSSACLNGGVFTGGICHCPSGYSGAICQDKSDYNLCEKVRCKNNGVCAIQNPDGPNQSVCLCRYGTWGDYCELKGTLGFCSASSCSNGGACRENVIGSTRFAYCQCAPGYSGTKCETNYFTCSTPGSFSDTDMHEQGKYFECKMISGSLRIERKSCPKGLRFNTIPELCTY</sequence>
<dbReference type="PROSITE" id="PS50026">
    <property type="entry name" value="EGF_3"/>
    <property type="match status" value="2"/>
</dbReference>
<keyword evidence="1 4" id="KW-0245">EGF-like domain</keyword>
<evidence type="ECO:0000256" key="1">
    <source>
        <dbReference type="ARBA" id="ARBA00022536"/>
    </source>
</evidence>
<evidence type="ECO:0000313" key="8">
    <source>
        <dbReference type="EMBL" id="CAF3742580.1"/>
    </source>
</evidence>
<evidence type="ECO:0000256" key="5">
    <source>
        <dbReference type="SAM" id="SignalP"/>
    </source>
</evidence>
<dbReference type="SUPFAM" id="SSF57196">
    <property type="entry name" value="EGF/Laminin"/>
    <property type="match status" value="2"/>
</dbReference>
<dbReference type="Proteomes" id="UP000663845">
    <property type="component" value="Unassembled WGS sequence"/>
</dbReference>
<reference evidence="7" key="1">
    <citation type="submission" date="2021-02" db="EMBL/GenBank/DDBJ databases">
        <authorList>
            <person name="Nowell W R."/>
        </authorList>
    </citation>
    <scope>NUCLEOTIDE SEQUENCE</scope>
</reference>
<proteinExistence type="predicted"/>
<dbReference type="EMBL" id="CAJOAZ010000966">
    <property type="protein sequence ID" value="CAF3742580.1"/>
    <property type="molecule type" value="Genomic_DNA"/>
</dbReference>
<feature type="signal peptide" evidence="5">
    <location>
        <begin position="1"/>
        <end position="19"/>
    </location>
</feature>
<evidence type="ECO:0000256" key="2">
    <source>
        <dbReference type="ARBA" id="ARBA00022737"/>
    </source>
</evidence>
<dbReference type="SMART" id="SM00181">
    <property type="entry name" value="EGF"/>
    <property type="match status" value="4"/>
</dbReference>
<evidence type="ECO:0000256" key="3">
    <source>
        <dbReference type="ARBA" id="ARBA00023157"/>
    </source>
</evidence>
<dbReference type="Proteomes" id="UP000663844">
    <property type="component" value="Unassembled WGS sequence"/>
</dbReference>
<keyword evidence="2" id="KW-0677">Repeat</keyword>
<keyword evidence="3 4" id="KW-1015">Disulfide bond</keyword>
<accession>A0A815L0Y1</accession>
<comment type="caution">
    <text evidence="4">Lacks conserved residue(s) required for the propagation of feature annotation.</text>
</comment>
<dbReference type="PROSITE" id="PS51257">
    <property type="entry name" value="PROKAR_LIPOPROTEIN"/>
    <property type="match status" value="1"/>
</dbReference>
<feature type="disulfide bond" evidence="4">
    <location>
        <begin position="194"/>
        <end position="203"/>
    </location>
</feature>